<feature type="non-terminal residue" evidence="2">
    <location>
        <position position="1"/>
    </location>
</feature>
<evidence type="ECO:0000313" key="3">
    <source>
        <dbReference type="Proteomes" id="UP000034366"/>
    </source>
</evidence>
<evidence type="ECO:0000256" key="1">
    <source>
        <dbReference type="SAM" id="MobiDB-lite"/>
    </source>
</evidence>
<gene>
    <name evidence="2" type="ORF">US67_C0040G0001</name>
</gene>
<feature type="compositionally biased region" description="Basic and acidic residues" evidence="1">
    <location>
        <begin position="12"/>
        <end position="38"/>
    </location>
</feature>
<organism evidence="2 3">
    <name type="scientific">Candidatus Woesebacteria bacterium GW2011_GWD1_38_10</name>
    <dbReference type="NCBI Taxonomy" id="1618592"/>
    <lineage>
        <taxon>Bacteria</taxon>
        <taxon>Candidatus Woeseibacteriota</taxon>
    </lineage>
</organism>
<dbReference type="Proteomes" id="UP000034366">
    <property type="component" value="Unassembled WGS sequence"/>
</dbReference>
<proteinExistence type="predicted"/>
<sequence>RYRRRRPPPLPRDSKETDRDPRDSDGVGREYARVEGVK</sequence>
<dbReference type="AlphaFoldDB" id="A0A0G0IB78"/>
<feature type="region of interest" description="Disordered" evidence="1">
    <location>
        <begin position="1"/>
        <end position="38"/>
    </location>
</feature>
<protein>
    <submittedName>
        <fullName evidence="2">Uncharacterized protein</fullName>
    </submittedName>
</protein>
<reference evidence="2 3" key="1">
    <citation type="journal article" date="2015" name="Nature">
        <title>rRNA introns, odd ribosomes, and small enigmatic genomes across a large radiation of phyla.</title>
        <authorList>
            <person name="Brown C.T."/>
            <person name="Hug L.A."/>
            <person name="Thomas B.C."/>
            <person name="Sharon I."/>
            <person name="Castelle C.J."/>
            <person name="Singh A."/>
            <person name="Wilkins M.J."/>
            <person name="Williams K.H."/>
            <person name="Banfield J.F."/>
        </authorList>
    </citation>
    <scope>NUCLEOTIDE SEQUENCE [LARGE SCALE GENOMIC DNA]</scope>
</reference>
<accession>A0A0G0IB78</accession>
<comment type="caution">
    <text evidence="2">The sequence shown here is derived from an EMBL/GenBank/DDBJ whole genome shotgun (WGS) entry which is preliminary data.</text>
</comment>
<dbReference type="EMBL" id="LBTW01000040">
    <property type="protein sequence ID" value="KKQ48230.1"/>
    <property type="molecule type" value="Genomic_DNA"/>
</dbReference>
<name>A0A0G0IB78_9BACT</name>
<evidence type="ECO:0000313" key="2">
    <source>
        <dbReference type="EMBL" id="KKQ48230.1"/>
    </source>
</evidence>